<dbReference type="GO" id="GO:0004674">
    <property type="term" value="F:protein serine/threonine kinase activity"/>
    <property type="evidence" value="ECO:0007669"/>
    <property type="project" value="UniProtKB-KW"/>
</dbReference>
<dbReference type="GO" id="GO:0005524">
    <property type="term" value="F:ATP binding"/>
    <property type="evidence" value="ECO:0007669"/>
    <property type="project" value="UniProtKB-UniRule"/>
</dbReference>
<dbReference type="Gene3D" id="3.30.200.20">
    <property type="entry name" value="Phosphorylase Kinase, domain 1"/>
    <property type="match status" value="1"/>
</dbReference>
<feature type="compositionally biased region" description="Polar residues" evidence="11">
    <location>
        <begin position="24"/>
        <end position="36"/>
    </location>
</feature>
<evidence type="ECO:0000256" key="4">
    <source>
        <dbReference type="ARBA" id="ARBA00022527"/>
    </source>
</evidence>
<dbReference type="InterPro" id="IPR011009">
    <property type="entry name" value="Kinase-like_dom_sf"/>
</dbReference>
<keyword evidence="6 10" id="KW-0547">Nucleotide-binding</keyword>
<dbReference type="GO" id="GO:0005886">
    <property type="term" value="C:plasma membrane"/>
    <property type="evidence" value="ECO:0007669"/>
    <property type="project" value="UniProtKB-SubCell"/>
</dbReference>
<keyword evidence="9" id="KW-0472">Membrane</keyword>
<dbReference type="CDD" id="cd14066">
    <property type="entry name" value="STKc_IRAK"/>
    <property type="match status" value="1"/>
</dbReference>
<dbReference type="PANTHER" id="PTHR47985:SF7">
    <property type="entry name" value="OS03G0283900 PROTEIN"/>
    <property type="match status" value="1"/>
</dbReference>
<dbReference type="SMART" id="SM00220">
    <property type="entry name" value="S_TKc"/>
    <property type="match status" value="1"/>
</dbReference>
<keyword evidence="7" id="KW-0418">Kinase</keyword>
<gene>
    <name evidence="13" type="ORF">QYE76_068886</name>
</gene>
<protein>
    <recommendedName>
        <fullName evidence="12">Protein kinase domain-containing protein</fullName>
    </recommendedName>
</protein>
<keyword evidence="8 10" id="KW-0067">ATP-binding</keyword>
<name>A0AAD8SF83_LOLMU</name>
<feature type="region of interest" description="Disordered" evidence="11">
    <location>
        <begin position="354"/>
        <end position="373"/>
    </location>
</feature>
<accession>A0AAD8SF83</accession>
<dbReference type="AlphaFoldDB" id="A0AAD8SF83"/>
<keyword evidence="5" id="KW-0808">Transferase</keyword>
<evidence type="ECO:0000313" key="14">
    <source>
        <dbReference type="Proteomes" id="UP001231189"/>
    </source>
</evidence>
<keyword evidence="14" id="KW-1185">Reference proteome</keyword>
<dbReference type="Gene3D" id="1.10.510.10">
    <property type="entry name" value="Transferase(Phosphotransferase) domain 1"/>
    <property type="match status" value="1"/>
</dbReference>
<sequence>MGCCVSCEKGAVGERKDPAEAEKQSQIAPTASSSEMSRLEASKGGVNTKFISNHGLDCTSLTYDELDVATERFAQKHFLGKGGFGEVYKGVLDGNHVAIKILNPNGMQGNREFYTEVMVLSRLDHPNLVKLVGYCAEWGQRLLVYEYMPLGSLETHIFDLSPDKKPLDWNTRMKILAGAAQGLQHLHVSTDPPIINRDVKCSNILLGEGYHPKLSDFGLAKLGPTGDDTHVSTRVMGTPGYCAPEYLESGHITLRSDIYSFGVVILEVITGRRALDQRRGKAERNLAEWATPLINKKEYSILADPALSGQYSETSLVQALAVAQLCVRKTASQRPLITDVTAALTYISSRRRSASSRRSFRMQPASPVHQQGK</sequence>
<dbReference type="FunFam" id="1.10.510.10:FF:000032">
    <property type="entry name" value="Serine/threonine-protein kinase PBS1"/>
    <property type="match status" value="1"/>
</dbReference>
<organism evidence="13 14">
    <name type="scientific">Lolium multiflorum</name>
    <name type="common">Italian ryegrass</name>
    <name type="synonym">Lolium perenne subsp. multiflorum</name>
    <dbReference type="NCBI Taxonomy" id="4521"/>
    <lineage>
        <taxon>Eukaryota</taxon>
        <taxon>Viridiplantae</taxon>
        <taxon>Streptophyta</taxon>
        <taxon>Embryophyta</taxon>
        <taxon>Tracheophyta</taxon>
        <taxon>Spermatophyta</taxon>
        <taxon>Magnoliopsida</taxon>
        <taxon>Liliopsida</taxon>
        <taxon>Poales</taxon>
        <taxon>Poaceae</taxon>
        <taxon>BOP clade</taxon>
        <taxon>Pooideae</taxon>
        <taxon>Poodae</taxon>
        <taxon>Poeae</taxon>
        <taxon>Poeae Chloroplast Group 2 (Poeae type)</taxon>
        <taxon>Loliodinae</taxon>
        <taxon>Loliinae</taxon>
        <taxon>Lolium</taxon>
    </lineage>
</organism>
<dbReference type="Proteomes" id="UP001231189">
    <property type="component" value="Unassembled WGS sequence"/>
</dbReference>
<dbReference type="PANTHER" id="PTHR47985">
    <property type="entry name" value="OS07G0668900 PROTEIN"/>
    <property type="match status" value="1"/>
</dbReference>
<dbReference type="EMBL" id="JAUUTY010000004">
    <property type="protein sequence ID" value="KAK1651081.1"/>
    <property type="molecule type" value="Genomic_DNA"/>
</dbReference>
<dbReference type="Pfam" id="PF00069">
    <property type="entry name" value="Pkinase"/>
    <property type="match status" value="1"/>
</dbReference>
<feature type="region of interest" description="Disordered" evidence="11">
    <location>
        <begin position="15"/>
        <end position="39"/>
    </location>
</feature>
<evidence type="ECO:0000256" key="10">
    <source>
        <dbReference type="PROSITE-ProRule" id="PRU10141"/>
    </source>
</evidence>
<reference evidence="13" key="1">
    <citation type="submission" date="2023-07" db="EMBL/GenBank/DDBJ databases">
        <title>A chromosome-level genome assembly of Lolium multiflorum.</title>
        <authorList>
            <person name="Chen Y."/>
            <person name="Copetti D."/>
            <person name="Kolliker R."/>
            <person name="Studer B."/>
        </authorList>
    </citation>
    <scope>NUCLEOTIDE SEQUENCE</scope>
    <source>
        <strain evidence="13">02402/16</strain>
        <tissue evidence="13">Leaf</tissue>
    </source>
</reference>
<evidence type="ECO:0000256" key="9">
    <source>
        <dbReference type="ARBA" id="ARBA00023136"/>
    </source>
</evidence>
<evidence type="ECO:0000256" key="5">
    <source>
        <dbReference type="ARBA" id="ARBA00022679"/>
    </source>
</evidence>
<dbReference type="FunFam" id="3.30.200.20:FF:000162">
    <property type="entry name" value="Adenine nucleotide alpha hydrolase-like domain kinase"/>
    <property type="match status" value="1"/>
</dbReference>
<dbReference type="PROSITE" id="PS00107">
    <property type="entry name" value="PROTEIN_KINASE_ATP"/>
    <property type="match status" value="1"/>
</dbReference>
<keyword evidence="3" id="KW-1003">Cell membrane</keyword>
<evidence type="ECO:0000256" key="1">
    <source>
        <dbReference type="ARBA" id="ARBA00004236"/>
    </source>
</evidence>
<proteinExistence type="inferred from homology"/>
<dbReference type="PROSITE" id="PS50011">
    <property type="entry name" value="PROTEIN_KINASE_DOM"/>
    <property type="match status" value="1"/>
</dbReference>
<evidence type="ECO:0000313" key="13">
    <source>
        <dbReference type="EMBL" id="KAK1651081.1"/>
    </source>
</evidence>
<comment type="subcellular location">
    <subcellularLocation>
        <location evidence="1">Cell membrane</location>
    </subcellularLocation>
</comment>
<evidence type="ECO:0000256" key="8">
    <source>
        <dbReference type="ARBA" id="ARBA00022840"/>
    </source>
</evidence>
<evidence type="ECO:0000256" key="11">
    <source>
        <dbReference type="SAM" id="MobiDB-lite"/>
    </source>
</evidence>
<dbReference type="InterPro" id="IPR000719">
    <property type="entry name" value="Prot_kinase_dom"/>
</dbReference>
<comment type="similarity">
    <text evidence="2">Belongs to the protein kinase superfamily. Ser/Thr protein kinase family.</text>
</comment>
<evidence type="ECO:0000256" key="2">
    <source>
        <dbReference type="ARBA" id="ARBA00008684"/>
    </source>
</evidence>
<evidence type="ECO:0000259" key="12">
    <source>
        <dbReference type="PROSITE" id="PS50011"/>
    </source>
</evidence>
<evidence type="ECO:0000256" key="3">
    <source>
        <dbReference type="ARBA" id="ARBA00022475"/>
    </source>
</evidence>
<dbReference type="SUPFAM" id="SSF56112">
    <property type="entry name" value="Protein kinase-like (PK-like)"/>
    <property type="match status" value="1"/>
</dbReference>
<feature type="binding site" evidence="10">
    <location>
        <position position="100"/>
    </location>
    <ligand>
        <name>ATP</name>
        <dbReference type="ChEBI" id="CHEBI:30616"/>
    </ligand>
</feature>
<comment type="caution">
    <text evidence="13">The sequence shown here is derived from an EMBL/GenBank/DDBJ whole genome shotgun (WGS) entry which is preliminary data.</text>
</comment>
<dbReference type="InterPro" id="IPR017441">
    <property type="entry name" value="Protein_kinase_ATP_BS"/>
</dbReference>
<evidence type="ECO:0000256" key="6">
    <source>
        <dbReference type="ARBA" id="ARBA00022741"/>
    </source>
</evidence>
<feature type="domain" description="Protein kinase" evidence="12">
    <location>
        <begin position="73"/>
        <end position="347"/>
    </location>
</feature>
<keyword evidence="4" id="KW-0723">Serine/threonine-protein kinase</keyword>
<evidence type="ECO:0000256" key="7">
    <source>
        <dbReference type="ARBA" id="ARBA00022777"/>
    </source>
</evidence>